<name>R7T6W7_CAPTE</name>
<evidence type="ECO:0000256" key="1">
    <source>
        <dbReference type="SAM" id="MobiDB-lite"/>
    </source>
</evidence>
<protein>
    <recommendedName>
        <fullName evidence="4">SUEL-type lectin domain-containing protein</fullName>
    </recommendedName>
</protein>
<dbReference type="Pfam" id="PF02140">
    <property type="entry name" value="SUEL_Lectin"/>
    <property type="match status" value="1"/>
</dbReference>
<evidence type="ECO:0000313" key="7">
    <source>
        <dbReference type="Proteomes" id="UP000014760"/>
    </source>
</evidence>
<dbReference type="EnsemblMetazoa" id="CapteT199041">
    <property type="protein sequence ID" value="CapteP199041"/>
    <property type="gene ID" value="CapteG199041"/>
</dbReference>
<dbReference type="HOGENOM" id="CLU_029488_3_0_1"/>
<accession>R7T6W7</accession>
<dbReference type="EMBL" id="AMQN01016061">
    <property type="status" value="NOT_ANNOTATED_CDS"/>
    <property type="molecule type" value="Genomic_DNA"/>
</dbReference>
<reference evidence="7" key="1">
    <citation type="submission" date="2012-12" db="EMBL/GenBank/DDBJ databases">
        <authorList>
            <person name="Hellsten U."/>
            <person name="Grimwood J."/>
            <person name="Chapman J.A."/>
            <person name="Shapiro H."/>
            <person name="Aerts A."/>
            <person name="Otillar R.P."/>
            <person name="Terry A.Y."/>
            <person name="Boore J.L."/>
            <person name="Simakov O."/>
            <person name="Marletaz F."/>
            <person name="Cho S.-J."/>
            <person name="Edsinger-Gonzales E."/>
            <person name="Havlak P."/>
            <person name="Kuo D.-H."/>
            <person name="Larsson T."/>
            <person name="Lv J."/>
            <person name="Arendt D."/>
            <person name="Savage R."/>
            <person name="Osoegawa K."/>
            <person name="de Jong P."/>
            <person name="Lindberg D.R."/>
            <person name="Seaver E.C."/>
            <person name="Weisblat D.A."/>
            <person name="Putnam N.H."/>
            <person name="Grigoriev I.V."/>
            <person name="Rokhsar D.S."/>
        </authorList>
    </citation>
    <scope>NUCLEOTIDE SEQUENCE</scope>
    <source>
        <strain evidence="7">I ESC-2004</strain>
    </source>
</reference>
<dbReference type="PANTHER" id="PTHR46780">
    <property type="entry name" value="PROTEIN EVA-1"/>
    <property type="match status" value="1"/>
</dbReference>
<dbReference type="Gene3D" id="2.60.120.740">
    <property type="match status" value="1"/>
</dbReference>
<sequence length="350" mass="39236">MGYISPAFWALIALNTCLRRCGSFMLDTKEVLEETCLFETFSPRCSSLQQIYITHSHYGHIKIGKCIKKDFGEFGCKADVTEIVRRRCNGKSRCQITAPDEEIARTKPCVEGLTSYIETAYVCIPELTSIESCSTLTLDRQWKYITSTQIEKTCMAQSQSMKIEAPFSMNMDVTARIINKETLDADTAYAILSDDSGNTTQLDISRHSSASVNVDRSAVHIIFEHSKAILLFGFRETKPDVVRPPEVERKPSPNKTIFTKGIQYALTIGTTVLLCVVVLTTGFVCLKKAEYKAKASKGIELQEMTGDYTNMWKATLMRPVTNDLNNPNASPPQQFYVLNQQNDTPIGTLR</sequence>
<feature type="chain" id="PRO_5008786710" description="SUEL-type lectin domain-containing protein" evidence="3">
    <location>
        <begin position="24"/>
        <end position="350"/>
    </location>
</feature>
<dbReference type="CDD" id="cd22823">
    <property type="entry name" value="Gal_Rha_Lectin"/>
    <property type="match status" value="1"/>
</dbReference>
<dbReference type="EMBL" id="KB312507">
    <property type="protein sequence ID" value="ELT87115.1"/>
    <property type="molecule type" value="Genomic_DNA"/>
</dbReference>
<feature type="transmembrane region" description="Helical" evidence="2">
    <location>
        <begin position="264"/>
        <end position="286"/>
    </location>
</feature>
<dbReference type="AlphaFoldDB" id="R7T6W7"/>
<dbReference type="InterPro" id="IPR043159">
    <property type="entry name" value="Lectin_gal-bd_sf"/>
</dbReference>
<evidence type="ECO:0000256" key="3">
    <source>
        <dbReference type="SAM" id="SignalP"/>
    </source>
</evidence>
<organism evidence="5">
    <name type="scientific">Capitella teleta</name>
    <name type="common">Polychaete worm</name>
    <dbReference type="NCBI Taxonomy" id="283909"/>
    <lineage>
        <taxon>Eukaryota</taxon>
        <taxon>Metazoa</taxon>
        <taxon>Spiralia</taxon>
        <taxon>Lophotrochozoa</taxon>
        <taxon>Annelida</taxon>
        <taxon>Polychaeta</taxon>
        <taxon>Sedentaria</taxon>
        <taxon>Scolecida</taxon>
        <taxon>Capitellidae</taxon>
        <taxon>Capitella</taxon>
    </lineage>
</organism>
<evidence type="ECO:0000259" key="4">
    <source>
        <dbReference type="Pfam" id="PF02140"/>
    </source>
</evidence>
<keyword evidence="3" id="KW-0732">Signal</keyword>
<keyword evidence="2" id="KW-0472">Membrane</keyword>
<feature type="domain" description="SUEL-type lectin" evidence="4">
    <location>
        <begin position="44"/>
        <end position="123"/>
    </location>
</feature>
<dbReference type="GO" id="GO:0030246">
    <property type="term" value="F:carbohydrate binding"/>
    <property type="evidence" value="ECO:0007669"/>
    <property type="project" value="InterPro"/>
</dbReference>
<feature type="signal peptide" evidence="3">
    <location>
        <begin position="1"/>
        <end position="23"/>
    </location>
</feature>
<dbReference type="Proteomes" id="UP000014760">
    <property type="component" value="Unassembled WGS sequence"/>
</dbReference>
<reference evidence="6" key="3">
    <citation type="submission" date="2015-06" db="UniProtKB">
        <authorList>
            <consortium name="EnsemblMetazoa"/>
        </authorList>
    </citation>
    <scope>IDENTIFICATION</scope>
</reference>
<evidence type="ECO:0000256" key="2">
    <source>
        <dbReference type="SAM" id="Phobius"/>
    </source>
</evidence>
<keyword evidence="2" id="KW-1133">Transmembrane helix</keyword>
<keyword evidence="2" id="KW-0812">Transmembrane</keyword>
<keyword evidence="7" id="KW-1185">Reference proteome</keyword>
<feature type="region of interest" description="Disordered" evidence="1">
    <location>
        <begin position="328"/>
        <end position="350"/>
    </location>
</feature>
<evidence type="ECO:0000313" key="5">
    <source>
        <dbReference type="EMBL" id="ELT87115.1"/>
    </source>
</evidence>
<dbReference type="OrthoDB" id="10028817at2759"/>
<gene>
    <name evidence="5" type="ORF">CAPTEDRAFT_199041</name>
</gene>
<reference evidence="5 7" key="2">
    <citation type="journal article" date="2013" name="Nature">
        <title>Insights into bilaterian evolution from three spiralian genomes.</title>
        <authorList>
            <person name="Simakov O."/>
            <person name="Marletaz F."/>
            <person name="Cho S.J."/>
            <person name="Edsinger-Gonzales E."/>
            <person name="Havlak P."/>
            <person name="Hellsten U."/>
            <person name="Kuo D.H."/>
            <person name="Larsson T."/>
            <person name="Lv J."/>
            <person name="Arendt D."/>
            <person name="Savage R."/>
            <person name="Osoegawa K."/>
            <person name="de Jong P."/>
            <person name="Grimwood J."/>
            <person name="Chapman J.A."/>
            <person name="Shapiro H."/>
            <person name="Aerts A."/>
            <person name="Otillar R.P."/>
            <person name="Terry A.Y."/>
            <person name="Boore J.L."/>
            <person name="Grigoriev I.V."/>
            <person name="Lindberg D.R."/>
            <person name="Seaver E.C."/>
            <person name="Weisblat D.A."/>
            <person name="Putnam N.H."/>
            <person name="Rokhsar D.S."/>
        </authorList>
    </citation>
    <scope>NUCLEOTIDE SEQUENCE</scope>
    <source>
        <strain evidence="5 7">I ESC-2004</strain>
    </source>
</reference>
<evidence type="ECO:0000313" key="6">
    <source>
        <dbReference type="EnsemblMetazoa" id="CapteP199041"/>
    </source>
</evidence>
<dbReference type="InterPro" id="IPR000922">
    <property type="entry name" value="Lectin_gal-bd_dom"/>
</dbReference>
<proteinExistence type="predicted"/>